<dbReference type="GO" id="GO:0030246">
    <property type="term" value="F:carbohydrate binding"/>
    <property type="evidence" value="ECO:0007669"/>
    <property type="project" value="InterPro"/>
</dbReference>
<sequence>MSPGMSDSTLHSTKVSLDPRFFSEKKRPFLESGALRASLFLYDSGVAAVQLENGVSELVMLPFQGQQIWSATFGGRNVTMKSMFDQPRPTSDYLQTYGGFLLHCGFTAMGVPTEEDDHPLHGELPNAVFQHAWLVSGEDEGGAYIGLGGRYQHTVAFADNYTATPLVKLYAGAKEVHVSLCCRNCKKTPMEYMYLAHANFKPVDGGRIVYSAKVSPQTVRVRRSIPGHISTGPEYLDFLDRLGERPEEHHLFDESMTFVPELVFSIDYDADDKGWAHTLQVHADGGADYVRHRPDQLPVGVRWICRTPDKDALGLVLPSTAEPEGKSAEIAKGNVRELEGGGEWRCDYVLGTLDAAEVGPVEEKIAEIG</sequence>
<reference evidence="1" key="1">
    <citation type="submission" date="2019-09" db="EMBL/GenBank/DDBJ databases">
        <title>Characterisation of the sponge microbiome using genome-centric metagenomics.</title>
        <authorList>
            <person name="Engelberts J.P."/>
            <person name="Robbins S.J."/>
            <person name="De Goeij J.M."/>
            <person name="Aranda M."/>
            <person name="Bell S.C."/>
            <person name="Webster N.S."/>
        </authorList>
    </citation>
    <scope>NUCLEOTIDE SEQUENCE</scope>
    <source>
        <strain evidence="1">SB0661_bin_32</strain>
    </source>
</reference>
<evidence type="ECO:0000313" key="1">
    <source>
        <dbReference type="EMBL" id="MYC93857.1"/>
    </source>
</evidence>
<accession>A0A6B1D3B4</accession>
<protein>
    <submittedName>
        <fullName evidence="1">DUF4432 family protein</fullName>
    </submittedName>
</protein>
<gene>
    <name evidence="1" type="ORF">F4X14_02705</name>
</gene>
<name>A0A6B1D3B4_9CHLR</name>
<comment type="caution">
    <text evidence="1">The sequence shown here is derived from an EMBL/GenBank/DDBJ whole genome shotgun (WGS) entry which is preliminary data.</text>
</comment>
<dbReference type="Gene3D" id="2.70.98.10">
    <property type="match status" value="1"/>
</dbReference>
<organism evidence="1">
    <name type="scientific">Caldilineaceae bacterium SB0661_bin_32</name>
    <dbReference type="NCBI Taxonomy" id="2605255"/>
    <lineage>
        <taxon>Bacteria</taxon>
        <taxon>Bacillati</taxon>
        <taxon>Chloroflexota</taxon>
        <taxon>Caldilineae</taxon>
        <taxon>Caldilineales</taxon>
        <taxon>Caldilineaceae</taxon>
    </lineage>
</organism>
<dbReference type="EMBL" id="VXMH01000015">
    <property type="protein sequence ID" value="MYC93857.1"/>
    <property type="molecule type" value="Genomic_DNA"/>
</dbReference>
<dbReference type="InterPro" id="IPR027839">
    <property type="entry name" value="DUF4432"/>
</dbReference>
<dbReference type="Pfam" id="PF14486">
    <property type="entry name" value="DUF4432"/>
    <property type="match status" value="1"/>
</dbReference>
<proteinExistence type="predicted"/>
<dbReference type="AlphaFoldDB" id="A0A6B1D3B4"/>
<dbReference type="InterPro" id="IPR014718">
    <property type="entry name" value="GH-type_carb-bd"/>
</dbReference>